<dbReference type="EMBL" id="KZ821483">
    <property type="protein sequence ID" value="PYH30155.1"/>
    <property type="molecule type" value="Genomic_DNA"/>
</dbReference>
<organism evidence="2 3">
    <name type="scientific">Aspergillus neoniger (strain CBS 115656)</name>
    <dbReference type="NCBI Taxonomy" id="1448310"/>
    <lineage>
        <taxon>Eukaryota</taxon>
        <taxon>Fungi</taxon>
        <taxon>Dikarya</taxon>
        <taxon>Ascomycota</taxon>
        <taxon>Pezizomycotina</taxon>
        <taxon>Eurotiomycetes</taxon>
        <taxon>Eurotiomycetidae</taxon>
        <taxon>Eurotiales</taxon>
        <taxon>Aspergillaceae</taxon>
        <taxon>Aspergillus</taxon>
        <taxon>Aspergillus subgen. Circumdati</taxon>
    </lineage>
</organism>
<keyword evidence="1" id="KW-1133">Transmembrane helix</keyword>
<sequence>MPLARTSSGLTFLSLLFSAPVEMVTGWIGLLYRAGYGQVLASSELGSNTRCCRVVCLVVLFTGFCAWKYLSLTTIGWDLPILFLVGDDDGYDERLLKVDFTLESNQKLTMFTNNDHKT</sequence>
<dbReference type="AlphaFoldDB" id="A0A318Y798"/>
<keyword evidence="3" id="KW-1185">Reference proteome</keyword>
<dbReference type="RefSeq" id="XP_025475633.1">
    <property type="nucleotide sequence ID" value="XM_025624928.1"/>
</dbReference>
<gene>
    <name evidence="2" type="ORF">BO87DRAFT_390328</name>
</gene>
<dbReference type="Proteomes" id="UP000247647">
    <property type="component" value="Unassembled WGS sequence"/>
</dbReference>
<feature type="transmembrane region" description="Helical" evidence="1">
    <location>
        <begin position="12"/>
        <end position="32"/>
    </location>
</feature>
<evidence type="ECO:0000256" key="1">
    <source>
        <dbReference type="SAM" id="Phobius"/>
    </source>
</evidence>
<feature type="transmembrane region" description="Helical" evidence="1">
    <location>
        <begin position="52"/>
        <end position="70"/>
    </location>
</feature>
<evidence type="ECO:0000313" key="2">
    <source>
        <dbReference type="EMBL" id="PYH30155.1"/>
    </source>
</evidence>
<keyword evidence="1" id="KW-0472">Membrane</keyword>
<evidence type="ECO:0000313" key="3">
    <source>
        <dbReference type="Proteomes" id="UP000247647"/>
    </source>
</evidence>
<name>A0A318Y798_ASPNB</name>
<protein>
    <submittedName>
        <fullName evidence="2">Uncharacterized protein</fullName>
    </submittedName>
</protein>
<proteinExistence type="predicted"/>
<dbReference type="GeneID" id="37127384"/>
<accession>A0A318Y798</accession>
<reference evidence="2" key="1">
    <citation type="submission" date="2016-12" db="EMBL/GenBank/DDBJ databases">
        <title>The genomes of Aspergillus section Nigri reveals drivers in fungal speciation.</title>
        <authorList>
            <consortium name="DOE Joint Genome Institute"/>
            <person name="Vesth T.C."/>
            <person name="Nybo J."/>
            <person name="Theobald S."/>
            <person name="Brandl J."/>
            <person name="Frisvad J.C."/>
            <person name="Nielsen K.F."/>
            <person name="Lyhne E.K."/>
            <person name="Kogle M.E."/>
            <person name="Kuo A."/>
            <person name="Riley R."/>
            <person name="Clum A."/>
            <person name="Nolan M."/>
            <person name="Lipzen A."/>
            <person name="Salamov A."/>
            <person name="Henrissat B."/>
            <person name="Wiebenga A."/>
            <person name="De Vries R.P."/>
            <person name="Grigoriev I.V."/>
            <person name="Mortensen U.H."/>
            <person name="Andersen M.R."/>
            <person name="Baker S.E."/>
        </authorList>
    </citation>
    <scope>NUCLEOTIDE SEQUENCE [LARGE SCALE GENOMIC DNA]</scope>
    <source>
        <strain evidence="2">CBS 115656</strain>
    </source>
</reference>
<keyword evidence="1" id="KW-0812">Transmembrane</keyword>